<feature type="region of interest" description="Disordered" evidence="6">
    <location>
        <begin position="62"/>
        <end position="110"/>
    </location>
</feature>
<dbReference type="STRING" id="72664.V4KJ88"/>
<evidence type="ECO:0000259" key="7">
    <source>
        <dbReference type="PROSITE" id="PS50217"/>
    </source>
</evidence>
<proteinExistence type="predicted"/>
<dbReference type="PROSITE" id="PS00036">
    <property type="entry name" value="BZIP_BASIC"/>
    <property type="match status" value="1"/>
</dbReference>
<protein>
    <recommendedName>
        <fullName evidence="7">BZIP domain-containing protein</fullName>
    </recommendedName>
</protein>
<evidence type="ECO:0000256" key="4">
    <source>
        <dbReference type="ARBA" id="ARBA00023163"/>
    </source>
</evidence>
<evidence type="ECO:0000256" key="6">
    <source>
        <dbReference type="SAM" id="MobiDB-lite"/>
    </source>
</evidence>
<comment type="subcellular location">
    <subcellularLocation>
        <location evidence="1">Nucleus</location>
    </subcellularLocation>
</comment>
<dbReference type="eggNOG" id="ENOG502S2QU">
    <property type="taxonomic scope" value="Eukaryota"/>
</dbReference>
<dbReference type="Gramene" id="ESQ31264">
    <property type="protein sequence ID" value="ESQ31264"/>
    <property type="gene ID" value="EUTSA_v10005352mg"/>
</dbReference>
<evidence type="ECO:0000256" key="5">
    <source>
        <dbReference type="ARBA" id="ARBA00023242"/>
    </source>
</evidence>
<dbReference type="InterPro" id="IPR046347">
    <property type="entry name" value="bZIP_sf"/>
</dbReference>
<dbReference type="Pfam" id="PF00170">
    <property type="entry name" value="bZIP_1"/>
    <property type="match status" value="1"/>
</dbReference>
<dbReference type="InterPro" id="IPR004827">
    <property type="entry name" value="bZIP"/>
</dbReference>
<keyword evidence="4" id="KW-0804">Transcription</keyword>
<dbReference type="Gene3D" id="3.30.160.60">
    <property type="entry name" value="Classic Zinc Finger"/>
    <property type="match status" value="1"/>
</dbReference>
<organism evidence="8 9">
    <name type="scientific">Eutrema salsugineum</name>
    <name type="common">Saltwater cress</name>
    <name type="synonym">Sisymbrium salsugineum</name>
    <dbReference type="NCBI Taxonomy" id="72664"/>
    <lineage>
        <taxon>Eukaryota</taxon>
        <taxon>Viridiplantae</taxon>
        <taxon>Streptophyta</taxon>
        <taxon>Embryophyta</taxon>
        <taxon>Tracheophyta</taxon>
        <taxon>Spermatophyta</taxon>
        <taxon>Magnoliopsida</taxon>
        <taxon>eudicotyledons</taxon>
        <taxon>Gunneridae</taxon>
        <taxon>Pentapetalae</taxon>
        <taxon>rosids</taxon>
        <taxon>malvids</taxon>
        <taxon>Brassicales</taxon>
        <taxon>Brassicaceae</taxon>
        <taxon>Eutremeae</taxon>
        <taxon>Eutrema</taxon>
    </lineage>
</organism>
<reference evidence="8 9" key="1">
    <citation type="journal article" date="2013" name="Front. Plant Sci.">
        <title>The Reference Genome of the Halophytic Plant Eutrema salsugineum.</title>
        <authorList>
            <person name="Yang R."/>
            <person name="Jarvis D.E."/>
            <person name="Chen H."/>
            <person name="Beilstein M.A."/>
            <person name="Grimwood J."/>
            <person name="Jenkins J."/>
            <person name="Shu S."/>
            <person name="Prochnik S."/>
            <person name="Xin M."/>
            <person name="Ma C."/>
            <person name="Schmutz J."/>
            <person name="Wing R.A."/>
            <person name="Mitchell-Olds T."/>
            <person name="Schumaker K.S."/>
            <person name="Wang X."/>
        </authorList>
    </citation>
    <scope>NUCLEOTIDE SEQUENCE [LARGE SCALE GENOMIC DNA]</scope>
</reference>
<feature type="domain" description="BZIP" evidence="7">
    <location>
        <begin position="81"/>
        <end position="127"/>
    </location>
</feature>
<dbReference type="GO" id="GO:0000976">
    <property type="term" value="F:transcription cis-regulatory region binding"/>
    <property type="evidence" value="ECO:0007669"/>
    <property type="project" value="TreeGrafter"/>
</dbReference>
<keyword evidence="9" id="KW-1185">Reference proteome</keyword>
<sequence>MMSSLSPVFSSEPALASGFTTWDASDLFTILDDTSLCPVEVNPGPGNTNSCQIQNQCYPNPGFKDKPFNQTGLNVVLPDKDDRREKRKKSNRESARRSRMKQQKHLEDVRSQFHQLKRDNRELENQLRYAMHHCQHAKIEKDRLRLEHHILQEKLLNLRQVLVLRQIQQSSTCASW</sequence>
<dbReference type="PANTHER" id="PTHR45764:SF21">
    <property type="entry name" value="OS03G0770000 PROTEIN"/>
    <property type="match status" value="1"/>
</dbReference>
<feature type="non-terminal residue" evidence="8">
    <location>
        <position position="176"/>
    </location>
</feature>
<dbReference type="PANTHER" id="PTHR45764">
    <property type="entry name" value="BZIP TRANSCRIPTION FACTOR 44"/>
    <property type="match status" value="1"/>
</dbReference>
<dbReference type="Proteomes" id="UP000030689">
    <property type="component" value="Unassembled WGS sequence"/>
</dbReference>
<name>V4KJ88_EUTSA</name>
<evidence type="ECO:0000313" key="9">
    <source>
        <dbReference type="Proteomes" id="UP000030689"/>
    </source>
</evidence>
<dbReference type="GO" id="GO:0046982">
    <property type="term" value="F:protein heterodimerization activity"/>
    <property type="evidence" value="ECO:0007669"/>
    <property type="project" value="UniProtKB-ARBA"/>
</dbReference>
<dbReference type="GO" id="GO:0005634">
    <property type="term" value="C:nucleus"/>
    <property type="evidence" value="ECO:0007669"/>
    <property type="project" value="UniProtKB-SubCell"/>
</dbReference>
<gene>
    <name evidence="8" type="ORF">EUTSA_v10005352mg</name>
</gene>
<dbReference type="PROSITE" id="PS50217">
    <property type="entry name" value="BZIP"/>
    <property type="match status" value="1"/>
</dbReference>
<dbReference type="OMA" id="QLRYVMH"/>
<dbReference type="KEGG" id="eus:EUTSA_v10005352mg"/>
<dbReference type="SMART" id="SM00338">
    <property type="entry name" value="BRLZ"/>
    <property type="match status" value="1"/>
</dbReference>
<dbReference type="FunFam" id="1.20.5.170:FF:000020">
    <property type="entry name" value="BZIP transcription factor"/>
    <property type="match status" value="1"/>
</dbReference>
<dbReference type="CDD" id="cd14702">
    <property type="entry name" value="bZIP_plant_GBF1"/>
    <property type="match status" value="1"/>
</dbReference>
<evidence type="ECO:0000256" key="2">
    <source>
        <dbReference type="ARBA" id="ARBA00023015"/>
    </source>
</evidence>
<dbReference type="SUPFAM" id="SSF57959">
    <property type="entry name" value="Leucine zipper domain"/>
    <property type="match status" value="1"/>
</dbReference>
<dbReference type="EMBL" id="KI517748">
    <property type="protein sequence ID" value="ESQ31264.1"/>
    <property type="molecule type" value="Genomic_DNA"/>
</dbReference>
<evidence type="ECO:0000256" key="1">
    <source>
        <dbReference type="ARBA" id="ARBA00004123"/>
    </source>
</evidence>
<dbReference type="AlphaFoldDB" id="V4KJ88"/>
<keyword evidence="3" id="KW-0238">DNA-binding</keyword>
<accession>V4KJ88</accession>
<keyword evidence="2" id="KW-0805">Transcription regulation</keyword>
<dbReference type="GO" id="GO:0045893">
    <property type="term" value="P:positive regulation of DNA-templated transcription"/>
    <property type="evidence" value="ECO:0007669"/>
    <property type="project" value="TreeGrafter"/>
</dbReference>
<keyword evidence="5" id="KW-0539">Nucleus</keyword>
<evidence type="ECO:0000313" key="8">
    <source>
        <dbReference type="EMBL" id="ESQ31264.1"/>
    </source>
</evidence>
<evidence type="ECO:0000256" key="3">
    <source>
        <dbReference type="ARBA" id="ARBA00023125"/>
    </source>
</evidence>
<dbReference type="InterPro" id="IPR045314">
    <property type="entry name" value="bZIP_plant_GBF1"/>
</dbReference>
<dbReference type="OrthoDB" id="551672at2759"/>
<dbReference type="GO" id="GO:0003700">
    <property type="term" value="F:DNA-binding transcription factor activity"/>
    <property type="evidence" value="ECO:0007669"/>
    <property type="project" value="InterPro"/>
</dbReference>